<dbReference type="Gene3D" id="2.40.160.120">
    <property type="match status" value="1"/>
</dbReference>
<name>A0A8S9XV60_APOLU</name>
<organism evidence="8 9">
    <name type="scientific">Apolygus lucorum</name>
    <name type="common">Small green plant bug</name>
    <name type="synonym">Lygocoris lucorum</name>
    <dbReference type="NCBI Taxonomy" id="248454"/>
    <lineage>
        <taxon>Eukaryota</taxon>
        <taxon>Metazoa</taxon>
        <taxon>Ecdysozoa</taxon>
        <taxon>Arthropoda</taxon>
        <taxon>Hexapoda</taxon>
        <taxon>Insecta</taxon>
        <taxon>Pterygota</taxon>
        <taxon>Neoptera</taxon>
        <taxon>Paraneoptera</taxon>
        <taxon>Hemiptera</taxon>
        <taxon>Heteroptera</taxon>
        <taxon>Panheteroptera</taxon>
        <taxon>Cimicomorpha</taxon>
        <taxon>Miridae</taxon>
        <taxon>Mirini</taxon>
        <taxon>Apolygus</taxon>
    </lineage>
</organism>
<sequence length="712" mass="80638">MAESTDSTQQTVMSGWLFKWTNILRGYQKRWFVLSNGYLSYYRNQDEGDHSYRGSIYIHGATVHSEEPNTFSIISSEESYHIKTSNETEKHTWIAALELVKQDQSKIVSDVSLSGLTGRLRGKLQDLHACQKILEYHDRALQSSLSAIEVSSTLETIVPKIQEVNERAAEFRASTSALINACSEYLDLAQCQADKWIRLHQTGKQKRVWSVNVVALMRRLTLNKHEVSKDASSTANERSKVSSNSTDVDPGPSCSGVKKSTLLMYPAFAGRGKNKQAKTTDLGNTDPPDEDSKQTADTSVKIFEEGKSKGVKSQRKKQESAKSNPICPELVERRSRIPNRPPCSMSLWNVVKNSVGKDLSRVPIPLHFSEPLSFLQRITESFEYAHLILDKASDLKDPAEQIAHVAGFAISSYSTTPYRTSKPFNPLLGETYECDRISDFGWKSIAEQVSHNPPTAAIHCEGKQWTCWLDQTMTMKFQGQNIFFIPSGDIHLKFNCGNHYVWNKVTSTLHNLIIGKMWIDQEGDMDIKCFTNGFSCKVSFKSPGYFGGEPHKVKGSVYDKEGLTMLHLSGSYVSKVELVRISSRDHHSKHGSSCGEVIWSSHALANGSDKYYNFSTFACQLNEMESGIAPTDSRYRPDQRFMENGQVEEAEKKKLELEDRQRSARKGEEENHAPVWFQKQKCPFTQKEMYVYNGEYWSSKESQNWSRCPIIF</sequence>
<dbReference type="InterPro" id="IPR001849">
    <property type="entry name" value="PH_domain"/>
</dbReference>
<feature type="region of interest" description="Disordered" evidence="6">
    <location>
        <begin position="269"/>
        <end position="333"/>
    </location>
</feature>
<evidence type="ECO:0000313" key="9">
    <source>
        <dbReference type="Proteomes" id="UP000466442"/>
    </source>
</evidence>
<feature type="compositionally biased region" description="Polar residues" evidence="6">
    <location>
        <begin position="230"/>
        <end position="247"/>
    </location>
</feature>
<evidence type="ECO:0000256" key="4">
    <source>
        <dbReference type="ARBA" id="ARBA00023055"/>
    </source>
</evidence>
<keyword evidence="4" id="KW-0445">Lipid transport</keyword>
<keyword evidence="5" id="KW-0446">Lipid-binding</keyword>
<evidence type="ECO:0000256" key="2">
    <source>
        <dbReference type="ARBA" id="ARBA00022448"/>
    </source>
</evidence>
<keyword evidence="3" id="KW-0597">Phosphoprotein</keyword>
<gene>
    <name evidence="8" type="ORF">GE061_012712</name>
</gene>
<dbReference type="GO" id="GO:0097038">
    <property type="term" value="C:perinuclear endoplasmic reticulum"/>
    <property type="evidence" value="ECO:0007669"/>
    <property type="project" value="TreeGrafter"/>
</dbReference>
<dbReference type="GO" id="GO:0120009">
    <property type="term" value="P:intermembrane lipid transfer"/>
    <property type="evidence" value="ECO:0007669"/>
    <property type="project" value="UniProtKB-ARBA"/>
</dbReference>
<reference evidence="8" key="1">
    <citation type="journal article" date="2021" name="Mol. Ecol. Resour.">
        <title>Apolygus lucorum genome provides insights into omnivorousness and mesophyll feeding.</title>
        <authorList>
            <person name="Liu Y."/>
            <person name="Liu H."/>
            <person name="Wang H."/>
            <person name="Huang T."/>
            <person name="Liu B."/>
            <person name="Yang B."/>
            <person name="Yin L."/>
            <person name="Li B."/>
            <person name="Zhang Y."/>
            <person name="Zhang S."/>
            <person name="Jiang F."/>
            <person name="Zhang X."/>
            <person name="Ren Y."/>
            <person name="Wang B."/>
            <person name="Wang S."/>
            <person name="Lu Y."/>
            <person name="Wu K."/>
            <person name="Fan W."/>
            <person name="Wang G."/>
        </authorList>
    </citation>
    <scope>NUCLEOTIDE SEQUENCE</scope>
    <source>
        <strain evidence="8">12Hb</strain>
    </source>
</reference>
<dbReference type="PANTHER" id="PTHR10972">
    <property type="entry name" value="OXYSTEROL-BINDING PROTEIN-RELATED"/>
    <property type="match status" value="1"/>
</dbReference>
<dbReference type="FunFam" id="2.40.160.120:FF:000001">
    <property type="entry name" value="Oxysterol-binding protein"/>
    <property type="match status" value="1"/>
</dbReference>
<feature type="domain" description="PH" evidence="7">
    <location>
        <begin position="10"/>
        <end position="102"/>
    </location>
</feature>
<dbReference type="SUPFAM" id="SSF50729">
    <property type="entry name" value="PH domain-like"/>
    <property type="match status" value="1"/>
</dbReference>
<dbReference type="InterPro" id="IPR011993">
    <property type="entry name" value="PH-like_dom_sf"/>
</dbReference>
<protein>
    <recommendedName>
        <fullName evidence="7">PH domain-containing protein</fullName>
    </recommendedName>
</protein>
<dbReference type="Pfam" id="PF00169">
    <property type="entry name" value="PH"/>
    <property type="match status" value="1"/>
</dbReference>
<evidence type="ECO:0000256" key="3">
    <source>
        <dbReference type="ARBA" id="ARBA00022553"/>
    </source>
</evidence>
<dbReference type="AlphaFoldDB" id="A0A8S9XV60"/>
<keyword evidence="2" id="KW-0813">Transport</keyword>
<evidence type="ECO:0000256" key="6">
    <source>
        <dbReference type="SAM" id="MobiDB-lite"/>
    </source>
</evidence>
<evidence type="ECO:0000259" key="7">
    <source>
        <dbReference type="PROSITE" id="PS50003"/>
    </source>
</evidence>
<accession>A0A8S9XV60</accession>
<keyword evidence="9" id="KW-1185">Reference proteome</keyword>
<dbReference type="Proteomes" id="UP000466442">
    <property type="component" value="Unassembled WGS sequence"/>
</dbReference>
<evidence type="ECO:0000313" key="8">
    <source>
        <dbReference type="EMBL" id="KAF6212191.1"/>
    </source>
</evidence>
<evidence type="ECO:0000256" key="5">
    <source>
        <dbReference type="ARBA" id="ARBA00023121"/>
    </source>
</evidence>
<dbReference type="Gene3D" id="2.30.29.30">
    <property type="entry name" value="Pleckstrin-homology domain (PH domain)/Phosphotyrosine-binding domain (PTB)"/>
    <property type="match status" value="1"/>
</dbReference>
<dbReference type="OrthoDB" id="1854502at2759"/>
<dbReference type="EMBL" id="WIXP02000004">
    <property type="protein sequence ID" value="KAF6212191.1"/>
    <property type="molecule type" value="Genomic_DNA"/>
</dbReference>
<dbReference type="GO" id="GO:0005886">
    <property type="term" value="C:plasma membrane"/>
    <property type="evidence" value="ECO:0007669"/>
    <property type="project" value="TreeGrafter"/>
</dbReference>
<dbReference type="Pfam" id="PF01237">
    <property type="entry name" value="Oxysterol_BP"/>
    <property type="match status" value="1"/>
</dbReference>
<dbReference type="GO" id="GO:0032934">
    <property type="term" value="F:sterol binding"/>
    <property type="evidence" value="ECO:0007669"/>
    <property type="project" value="TreeGrafter"/>
</dbReference>
<dbReference type="PROSITE" id="PS50003">
    <property type="entry name" value="PH_DOMAIN"/>
    <property type="match status" value="1"/>
</dbReference>
<dbReference type="SMART" id="SM00233">
    <property type="entry name" value="PH"/>
    <property type="match status" value="1"/>
</dbReference>
<evidence type="ECO:0000256" key="1">
    <source>
        <dbReference type="ARBA" id="ARBA00008842"/>
    </source>
</evidence>
<dbReference type="GO" id="GO:0005829">
    <property type="term" value="C:cytosol"/>
    <property type="evidence" value="ECO:0007669"/>
    <property type="project" value="TreeGrafter"/>
</dbReference>
<proteinExistence type="inferred from homology"/>
<dbReference type="InterPro" id="IPR037239">
    <property type="entry name" value="OSBP_sf"/>
</dbReference>
<dbReference type="SUPFAM" id="SSF144000">
    <property type="entry name" value="Oxysterol-binding protein-like"/>
    <property type="match status" value="1"/>
</dbReference>
<comment type="caution">
    <text evidence="8">The sequence shown here is derived from an EMBL/GenBank/DDBJ whole genome shotgun (WGS) entry which is preliminary data.</text>
</comment>
<dbReference type="InterPro" id="IPR000648">
    <property type="entry name" value="Oxysterol-bd"/>
</dbReference>
<dbReference type="PANTHER" id="PTHR10972:SF205">
    <property type="entry name" value="OXYSTEROL-BINDING PROTEIN 1"/>
    <property type="match status" value="1"/>
</dbReference>
<feature type="region of interest" description="Disordered" evidence="6">
    <location>
        <begin position="226"/>
        <end position="256"/>
    </location>
</feature>
<comment type="similarity">
    <text evidence="1">Belongs to the OSBP family.</text>
</comment>